<dbReference type="Proteomes" id="UP001558713">
    <property type="component" value="Unassembled WGS sequence"/>
</dbReference>
<gene>
    <name evidence="1" type="ORF">V5N11_003463</name>
</gene>
<reference evidence="1 2" key="1">
    <citation type="submission" date="2024-04" db="EMBL/GenBank/DDBJ databases">
        <title>Genome assembly C_amara_ONT_v2.</title>
        <authorList>
            <person name="Yant L."/>
            <person name="Moore C."/>
            <person name="Slenker M."/>
        </authorList>
    </citation>
    <scope>NUCLEOTIDE SEQUENCE [LARGE SCALE GENOMIC DNA]</scope>
    <source>
        <tissue evidence="1">Leaf</tissue>
    </source>
</reference>
<evidence type="ECO:0000313" key="2">
    <source>
        <dbReference type="Proteomes" id="UP001558713"/>
    </source>
</evidence>
<proteinExistence type="predicted"/>
<accession>A0ABD1C1V8</accession>
<name>A0ABD1C1V8_CARAN</name>
<dbReference type="AlphaFoldDB" id="A0ABD1C1V8"/>
<keyword evidence="2" id="KW-1185">Reference proteome</keyword>
<evidence type="ECO:0000313" key="1">
    <source>
        <dbReference type="EMBL" id="KAL1223400.1"/>
    </source>
</evidence>
<protein>
    <submittedName>
        <fullName evidence="1">Mitochondrial protein</fullName>
    </submittedName>
</protein>
<comment type="caution">
    <text evidence="1">The sequence shown here is derived from an EMBL/GenBank/DDBJ whole genome shotgun (WGS) entry which is preliminary data.</text>
</comment>
<organism evidence="1 2">
    <name type="scientific">Cardamine amara subsp. amara</name>
    <dbReference type="NCBI Taxonomy" id="228776"/>
    <lineage>
        <taxon>Eukaryota</taxon>
        <taxon>Viridiplantae</taxon>
        <taxon>Streptophyta</taxon>
        <taxon>Embryophyta</taxon>
        <taxon>Tracheophyta</taxon>
        <taxon>Spermatophyta</taxon>
        <taxon>Magnoliopsida</taxon>
        <taxon>eudicotyledons</taxon>
        <taxon>Gunneridae</taxon>
        <taxon>Pentapetalae</taxon>
        <taxon>rosids</taxon>
        <taxon>malvids</taxon>
        <taxon>Brassicales</taxon>
        <taxon>Brassicaceae</taxon>
        <taxon>Cardamineae</taxon>
        <taxon>Cardamine</taxon>
    </lineage>
</organism>
<dbReference type="EMBL" id="JBANAX010000074">
    <property type="protein sequence ID" value="KAL1223400.1"/>
    <property type="molecule type" value="Genomic_DNA"/>
</dbReference>
<sequence length="88" mass="10194">MCWITWEKLTLPKEQGSLGFREIESFNDAFLAKLTWRIMNNPTSLISRVLLVKYCQHNSIMEAHPPSNPSHGWREILAGRDIIKKELG</sequence>